<evidence type="ECO:0000313" key="1">
    <source>
        <dbReference type="EMBL" id="GIX67156.1"/>
    </source>
</evidence>
<protein>
    <submittedName>
        <fullName evidence="1">Uncharacterized protein</fullName>
    </submittedName>
</protein>
<dbReference type="EMBL" id="BPLR01019379">
    <property type="protein sequence ID" value="GIX67156.1"/>
    <property type="molecule type" value="Genomic_DNA"/>
</dbReference>
<gene>
    <name evidence="1" type="ORF">CEXT_101401</name>
</gene>
<keyword evidence="2" id="KW-1185">Reference proteome</keyword>
<comment type="caution">
    <text evidence="1">The sequence shown here is derived from an EMBL/GenBank/DDBJ whole genome shotgun (WGS) entry which is preliminary data.</text>
</comment>
<sequence length="179" mass="20701">MRIPIVLEVLARDENCSDQRLHGCFPDRGDAASFPGTEEELRQLCSYLRNGVRCLEDVKEDCGLESHDQERMEIVGDFTRAICQEGSRLYTNIVENLACLKERIENDFGLCRTITINNLMSLHEHLEDKSKKAQTDFVNFTLVCMSLSKETAFSFKLSRNVELMPRMLLLRFWIGQEFI</sequence>
<name>A0AAV4M3X6_CAEEX</name>
<evidence type="ECO:0000313" key="2">
    <source>
        <dbReference type="Proteomes" id="UP001054945"/>
    </source>
</evidence>
<accession>A0AAV4M3X6</accession>
<dbReference type="Proteomes" id="UP001054945">
    <property type="component" value="Unassembled WGS sequence"/>
</dbReference>
<proteinExistence type="predicted"/>
<reference evidence="1 2" key="1">
    <citation type="submission" date="2021-06" db="EMBL/GenBank/DDBJ databases">
        <title>Caerostris extrusa draft genome.</title>
        <authorList>
            <person name="Kono N."/>
            <person name="Arakawa K."/>
        </authorList>
    </citation>
    <scope>NUCLEOTIDE SEQUENCE [LARGE SCALE GENOMIC DNA]</scope>
</reference>
<dbReference type="AlphaFoldDB" id="A0AAV4M3X6"/>
<organism evidence="1 2">
    <name type="scientific">Caerostris extrusa</name>
    <name type="common">Bark spider</name>
    <name type="synonym">Caerostris bankana</name>
    <dbReference type="NCBI Taxonomy" id="172846"/>
    <lineage>
        <taxon>Eukaryota</taxon>
        <taxon>Metazoa</taxon>
        <taxon>Ecdysozoa</taxon>
        <taxon>Arthropoda</taxon>
        <taxon>Chelicerata</taxon>
        <taxon>Arachnida</taxon>
        <taxon>Araneae</taxon>
        <taxon>Araneomorphae</taxon>
        <taxon>Entelegynae</taxon>
        <taxon>Araneoidea</taxon>
        <taxon>Araneidae</taxon>
        <taxon>Caerostris</taxon>
    </lineage>
</organism>